<keyword evidence="10" id="KW-1185">Reference proteome</keyword>
<evidence type="ECO:0000256" key="7">
    <source>
        <dbReference type="SAM" id="Phobius"/>
    </source>
</evidence>
<comment type="subcellular location">
    <subcellularLocation>
        <location evidence="1">Cell membrane</location>
        <topology evidence="1">Multi-pass membrane protein</topology>
    </subcellularLocation>
</comment>
<sequence>MIDRIKRAMTAVVDRATRRLVNKLILLFTSIIILVVGSLTVISYQMSQRESVASSIASTTNNLALVNKNIEGYLAGMEALSQPQLRYDEIVHAIKNEAEDYASRQYLENYLRDLFFSRNDLEAIYLYLVEEGKYYTIYRETYTISSGTGTDASITGQHWYKQMMASKQNRAYQSFVLPGETTGYDVNPAKVFMAFHKVLRSIASREPQAVLSFYFNDKAIEETMRDVPLSEGEHIMLLDPARTPFYVDDVSFYRQAREEGLTIRLLGSGNGNGQYDWDGTGDAYMVVHHAGQVEGWSLVKPIPYREIYAAANATRNVSYMIGLIFLVIAVILVALTANAITLPLKKLSVQMRKFSEGTFDAAAQVKGRDEIAFLTRRFNQMVVRTNELINERFRMKLVEKNAMLKALEAEINPHFLYNALQAISTKALKQGTDEVADMVDALAMTLRYCISGKDIVLAQEELRHMERYLSLQKARFGSRLLIATEWDSRLTELRMPKLSLQTLVENAIKHGVERVSRPVSVVIRAELADDHAVIVVEDDGPGITPERLEEVQRLLAADWDERESESIGLHNLHMRLKLLYGEAAKLAIEAGESGARMTMTLPRGGG</sequence>
<dbReference type="EMBL" id="JBHMDO010000023">
    <property type="protein sequence ID" value="MFB9327057.1"/>
    <property type="molecule type" value="Genomic_DNA"/>
</dbReference>
<keyword evidence="7" id="KW-0812">Transmembrane</keyword>
<reference evidence="9 10" key="1">
    <citation type="submission" date="2024-09" db="EMBL/GenBank/DDBJ databases">
        <authorList>
            <person name="Sun Q."/>
            <person name="Mori K."/>
        </authorList>
    </citation>
    <scope>NUCLEOTIDE SEQUENCE [LARGE SCALE GENOMIC DNA]</scope>
    <source>
        <strain evidence="9 10">TISTR 2452</strain>
    </source>
</reference>
<evidence type="ECO:0000256" key="6">
    <source>
        <dbReference type="ARBA" id="ARBA00023136"/>
    </source>
</evidence>
<keyword evidence="5 9" id="KW-0418">Kinase</keyword>
<dbReference type="RefSeq" id="WP_377494975.1">
    <property type="nucleotide sequence ID" value="NZ_JBHMDO010000023.1"/>
</dbReference>
<dbReference type="Pfam" id="PF00672">
    <property type="entry name" value="HAMP"/>
    <property type="match status" value="1"/>
</dbReference>
<proteinExistence type="predicted"/>
<keyword evidence="2" id="KW-1003">Cell membrane</keyword>
<dbReference type="InterPro" id="IPR003660">
    <property type="entry name" value="HAMP_dom"/>
</dbReference>
<gene>
    <name evidence="9" type="ORF">ACFFSY_14100</name>
</gene>
<comment type="caution">
    <text evidence="9">The sequence shown here is derived from an EMBL/GenBank/DDBJ whole genome shotgun (WGS) entry which is preliminary data.</text>
</comment>
<evidence type="ECO:0000259" key="8">
    <source>
        <dbReference type="PROSITE" id="PS50885"/>
    </source>
</evidence>
<evidence type="ECO:0000256" key="4">
    <source>
        <dbReference type="ARBA" id="ARBA00022679"/>
    </source>
</evidence>
<dbReference type="GO" id="GO:0004673">
    <property type="term" value="F:protein histidine kinase activity"/>
    <property type="evidence" value="ECO:0007669"/>
    <property type="project" value="UniProtKB-EC"/>
</dbReference>
<accession>A0ABV5KPA0</accession>
<dbReference type="CDD" id="cd06225">
    <property type="entry name" value="HAMP"/>
    <property type="match status" value="1"/>
</dbReference>
<dbReference type="PROSITE" id="PS50885">
    <property type="entry name" value="HAMP"/>
    <property type="match status" value="1"/>
</dbReference>
<feature type="transmembrane region" description="Helical" evidence="7">
    <location>
        <begin position="24"/>
        <end position="46"/>
    </location>
</feature>
<dbReference type="Proteomes" id="UP001589747">
    <property type="component" value="Unassembled WGS sequence"/>
</dbReference>
<evidence type="ECO:0000256" key="3">
    <source>
        <dbReference type="ARBA" id="ARBA00022553"/>
    </source>
</evidence>
<dbReference type="Gene3D" id="6.10.340.10">
    <property type="match status" value="1"/>
</dbReference>
<dbReference type="InterPro" id="IPR036890">
    <property type="entry name" value="HATPase_C_sf"/>
</dbReference>
<dbReference type="SUPFAM" id="SSF158472">
    <property type="entry name" value="HAMP domain-like"/>
    <property type="match status" value="1"/>
</dbReference>
<keyword evidence="4 9" id="KW-0808">Transferase</keyword>
<dbReference type="SUPFAM" id="SSF55874">
    <property type="entry name" value="ATPase domain of HSP90 chaperone/DNA topoisomerase II/histidine kinase"/>
    <property type="match status" value="1"/>
</dbReference>
<dbReference type="InterPro" id="IPR050640">
    <property type="entry name" value="Bact_2-comp_sensor_kinase"/>
</dbReference>
<evidence type="ECO:0000256" key="5">
    <source>
        <dbReference type="ARBA" id="ARBA00022777"/>
    </source>
</evidence>
<dbReference type="PANTHER" id="PTHR34220">
    <property type="entry name" value="SENSOR HISTIDINE KINASE YPDA"/>
    <property type="match status" value="1"/>
</dbReference>
<dbReference type="Gene3D" id="3.30.565.10">
    <property type="entry name" value="Histidine kinase-like ATPase, C-terminal domain"/>
    <property type="match status" value="1"/>
</dbReference>
<dbReference type="SMART" id="SM00387">
    <property type="entry name" value="HATPase_c"/>
    <property type="match status" value="1"/>
</dbReference>
<evidence type="ECO:0000313" key="9">
    <source>
        <dbReference type="EMBL" id="MFB9327057.1"/>
    </source>
</evidence>
<dbReference type="InterPro" id="IPR003594">
    <property type="entry name" value="HATPase_dom"/>
</dbReference>
<feature type="domain" description="HAMP" evidence="8">
    <location>
        <begin position="338"/>
        <end position="390"/>
    </location>
</feature>
<organism evidence="9 10">
    <name type="scientific">Paenibacillus aurantiacus</name>
    <dbReference type="NCBI Taxonomy" id="1936118"/>
    <lineage>
        <taxon>Bacteria</taxon>
        <taxon>Bacillati</taxon>
        <taxon>Bacillota</taxon>
        <taxon>Bacilli</taxon>
        <taxon>Bacillales</taxon>
        <taxon>Paenibacillaceae</taxon>
        <taxon>Paenibacillus</taxon>
    </lineage>
</organism>
<evidence type="ECO:0000313" key="10">
    <source>
        <dbReference type="Proteomes" id="UP001589747"/>
    </source>
</evidence>
<protein>
    <submittedName>
        <fullName evidence="9">Sensor histidine kinase</fullName>
        <ecNumber evidence="9">2.7.13.3</ecNumber>
    </submittedName>
</protein>
<feature type="transmembrane region" description="Helical" evidence="7">
    <location>
        <begin position="319"/>
        <end position="344"/>
    </location>
</feature>
<keyword evidence="7" id="KW-1133">Transmembrane helix</keyword>
<dbReference type="Pfam" id="PF02518">
    <property type="entry name" value="HATPase_c"/>
    <property type="match status" value="1"/>
</dbReference>
<dbReference type="Pfam" id="PF06580">
    <property type="entry name" value="His_kinase"/>
    <property type="match status" value="1"/>
</dbReference>
<dbReference type="PANTHER" id="PTHR34220:SF7">
    <property type="entry name" value="SENSOR HISTIDINE KINASE YPDA"/>
    <property type="match status" value="1"/>
</dbReference>
<evidence type="ECO:0000256" key="1">
    <source>
        <dbReference type="ARBA" id="ARBA00004651"/>
    </source>
</evidence>
<dbReference type="SMART" id="SM00304">
    <property type="entry name" value="HAMP"/>
    <property type="match status" value="1"/>
</dbReference>
<keyword evidence="6 7" id="KW-0472">Membrane</keyword>
<dbReference type="InterPro" id="IPR010559">
    <property type="entry name" value="Sig_transdc_His_kin_internal"/>
</dbReference>
<name>A0ABV5KPA0_9BACL</name>
<evidence type="ECO:0000256" key="2">
    <source>
        <dbReference type="ARBA" id="ARBA00022475"/>
    </source>
</evidence>
<dbReference type="EC" id="2.7.13.3" evidence="9"/>
<keyword evidence="3" id="KW-0597">Phosphoprotein</keyword>